<organism evidence="1">
    <name type="scientific">Candidatus Tisiphia endosymbiont of Sergentomyia squamirostris</name>
    <dbReference type="NCBI Taxonomy" id="3113639"/>
    <lineage>
        <taxon>Bacteria</taxon>
        <taxon>Pseudomonadati</taxon>
        <taxon>Pseudomonadota</taxon>
        <taxon>Alphaproteobacteria</taxon>
        <taxon>Rickettsiales</taxon>
        <taxon>Rickettsiaceae</taxon>
        <taxon>Rickettsieae</taxon>
        <taxon>Candidatus Tisiphia</taxon>
    </lineage>
</organism>
<name>A0AAT9G7Y1_9RICK</name>
<proteinExistence type="predicted"/>
<dbReference type="AlphaFoldDB" id="A0AAT9G7Y1"/>
<evidence type="ECO:0008006" key="2">
    <source>
        <dbReference type="Google" id="ProtNLM"/>
    </source>
</evidence>
<dbReference type="EMBL" id="AP029170">
    <property type="protein sequence ID" value="BFD45933.1"/>
    <property type="molecule type" value="Genomic_DNA"/>
</dbReference>
<evidence type="ECO:0000313" key="1">
    <source>
        <dbReference type="EMBL" id="BFD45933.1"/>
    </source>
</evidence>
<protein>
    <recommendedName>
        <fullName evidence="2">IS110 family transposase</fullName>
    </recommendedName>
</protein>
<gene>
    <name evidence="1" type="ORF">DMENIID0002_05790</name>
</gene>
<reference evidence="1" key="1">
    <citation type="submission" date="2024-01" db="EMBL/GenBank/DDBJ databases">
        <title>Sequencing the genomes of a sandfly, Sergentomyia squamirostris, and its two endosymbionts.</title>
        <authorList>
            <person name="Itokawa K."/>
            <person name="Sanjoba C."/>
        </authorList>
    </citation>
    <scope>NUCLEOTIDE SEQUENCE</scope>
    <source>
        <strain evidence="1">RiSSQ</strain>
    </source>
</reference>
<accession>A0AAT9G7Y1</accession>
<sequence length="51" mass="5824">MNKIIGLDVSKNWLDICVYNTSDKPKYHYKTRYMVELSTPSITGGSVQKTV</sequence>